<dbReference type="EMBL" id="BRVS01000026">
    <property type="protein sequence ID" value="GLB69062.1"/>
    <property type="molecule type" value="Genomic_DNA"/>
</dbReference>
<dbReference type="InterPro" id="IPR029151">
    <property type="entry name" value="Sensor-like_sf"/>
</dbReference>
<dbReference type="Gene3D" id="3.30.450.20">
    <property type="entry name" value="PAS domain"/>
    <property type="match status" value="1"/>
</dbReference>
<comment type="subcellular location">
    <subcellularLocation>
        <location evidence="1">Cell membrane</location>
        <topology evidence="1">Multi-pass membrane protein</topology>
    </subcellularLocation>
</comment>
<dbReference type="SUPFAM" id="SSF103190">
    <property type="entry name" value="Sensory domain-like"/>
    <property type="match status" value="1"/>
</dbReference>
<reference evidence="8 9" key="1">
    <citation type="journal article" date="2023" name="Int. J. Syst. Evol. Microbiol.">
        <title>Arthrobacter mangrovi sp. nov., an actinobacterium isolated from the rhizosphere of a mangrove.</title>
        <authorList>
            <person name="Hamada M."/>
            <person name="Saitou S."/>
            <person name="Enomoto N."/>
            <person name="Nanri K."/>
            <person name="Hidaka K."/>
            <person name="Miura T."/>
            <person name="Tamura T."/>
        </authorList>
    </citation>
    <scope>NUCLEOTIDE SEQUENCE [LARGE SCALE GENOMIC DNA]</scope>
    <source>
        <strain evidence="8 9">NBRC 112813</strain>
    </source>
</reference>
<evidence type="ECO:0000313" key="9">
    <source>
        <dbReference type="Proteomes" id="UP001209654"/>
    </source>
</evidence>
<keyword evidence="3 6" id="KW-0812">Transmembrane</keyword>
<evidence type="ECO:0000256" key="1">
    <source>
        <dbReference type="ARBA" id="ARBA00004651"/>
    </source>
</evidence>
<evidence type="ECO:0000313" key="8">
    <source>
        <dbReference type="EMBL" id="GLB69062.1"/>
    </source>
</evidence>
<accession>A0ABQ5MZD8</accession>
<dbReference type="InterPro" id="IPR033463">
    <property type="entry name" value="sCache_3"/>
</dbReference>
<feature type="transmembrane region" description="Helical" evidence="6">
    <location>
        <begin position="172"/>
        <end position="193"/>
    </location>
</feature>
<keyword evidence="2" id="KW-1003">Cell membrane</keyword>
<keyword evidence="9" id="KW-1185">Reference proteome</keyword>
<evidence type="ECO:0000256" key="6">
    <source>
        <dbReference type="SAM" id="Phobius"/>
    </source>
</evidence>
<comment type="caution">
    <text evidence="8">The sequence shown here is derived from an EMBL/GenBank/DDBJ whole genome shotgun (WGS) entry which is preliminary data.</text>
</comment>
<evidence type="ECO:0000256" key="2">
    <source>
        <dbReference type="ARBA" id="ARBA00022475"/>
    </source>
</evidence>
<organism evidence="8 9">
    <name type="scientific">Arthrobacter mangrovi</name>
    <dbReference type="NCBI Taxonomy" id="2966350"/>
    <lineage>
        <taxon>Bacteria</taxon>
        <taxon>Bacillati</taxon>
        <taxon>Actinomycetota</taxon>
        <taxon>Actinomycetes</taxon>
        <taxon>Micrococcales</taxon>
        <taxon>Micrococcaceae</taxon>
        <taxon>Arthrobacter</taxon>
    </lineage>
</organism>
<protein>
    <recommendedName>
        <fullName evidence="7">Single cache domain-containing protein</fullName>
    </recommendedName>
</protein>
<keyword evidence="4 6" id="KW-1133">Transmembrane helix</keyword>
<evidence type="ECO:0000256" key="5">
    <source>
        <dbReference type="ARBA" id="ARBA00023136"/>
    </source>
</evidence>
<dbReference type="Pfam" id="PF17203">
    <property type="entry name" value="sCache_3_2"/>
    <property type="match status" value="1"/>
</dbReference>
<sequence>MLLLQLAVVALVVLLSALMLGWLTYQRLGTEAEGQALAVARSVAASGDVRQATAALKDAPPAELSAAALTRGPLQPLAEDVRSRTGALFVVVTDDAGLRLAHPNPALLGQRVSTDPTEALAGREVTAQEQGTLGHSARAKVPVFAPDSTNVVGEVSVGFSSGAVLESLAGDVLPIAATAAGALALGTVASLLLGRRLKRLTLGLEPEEISALVQDQEAVLRGVDEGVIGVSQDRRITVFNR</sequence>
<evidence type="ECO:0000256" key="3">
    <source>
        <dbReference type="ARBA" id="ARBA00022692"/>
    </source>
</evidence>
<evidence type="ECO:0000259" key="7">
    <source>
        <dbReference type="Pfam" id="PF17203"/>
    </source>
</evidence>
<dbReference type="Proteomes" id="UP001209654">
    <property type="component" value="Unassembled WGS sequence"/>
</dbReference>
<evidence type="ECO:0000256" key="4">
    <source>
        <dbReference type="ARBA" id="ARBA00022989"/>
    </source>
</evidence>
<proteinExistence type="predicted"/>
<feature type="domain" description="Single cache" evidence="7">
    <location>
        <begin position="25"/>
        <end position="168"/>
    </location>
</feature>
<name>A0ABQ5MZD8_9MICC</name>
<keyword evidence="5 6" id="KW-0472">Membrane</keyword>
<gene>
    <name evidence="8" type="ORF">AHIS1636_35050</name>
</gene>